<feature type="domain" description="NAC" evidence="5">
    <location>
        <begin position="1"/>
        <end position="123"/>
    </location>
</feature>
<dbReference type="InterPro" id="IPR003441">
    <property type="entry name" value="NAC-dom"/>
</dbReference>
<evidence type="ECO:0000256" key="3">
    <source>
        <dbReference type="ARBA" id="ARBA00023163"/>
    </source>
</evidence>
<keyword evidence="3" id="KW-0804">Transcription</keyword>
<keyword evidence="1" id="KW-0805">Transcription regulation</keyword>
<keyword evidence="2" id="KW-0238">DNA-binding</keyword>
<dbReference type="STRING" id="77586.A0A0D9XNW6"/>
<evidence type="ECO:0000313" key="7">
    <source>
        <dbReference type="Proteomes" id="UP000032180"/>
    </source>
</evidence>
<accession>A0A0D9XNW6</accession>
<protein>
    <recommendedName>
        <fullName evidence="5">NAC domain-containing protein</fullName>
    </recommendedName>
</protein>
<dbReference type="HOGENOM" id="CLU_1973704_0_0_1"/>
<dbReference type="SUPFAM" id="SSF101941">
    <property type="entry name" value="NAC domain"/>
    <property type="match status" value="1"/>
</dbReference>
<dbReference type="Proteomes" id="UP000032180">
    <property type="component" value="Chromosome 11"/>
</dbReference>
<organism evidence="6 7">
    <name type="scientific">Leersia perrieri</name>
    <dbReference type="NCBI Taxonomy" id="77586"/>
    <lineage>
        <taxon>Eukaryota</taxon>
        <taxon>Viridiplantae</taxon>
        <taxon>Streptophyta</taxon>
        <taxon>Embryophyta</taxon>
        <taxon>Tracheophyta</taxon>
        <taxon>Spermatophyta</taxon>
        <taxon>Magnoliopsida</taxon>
        <taxon>Liliopsida</taxon>
        <taxon>Poales</taxon>
        <taxon>Poaceae</taxon>
        <taxon>BOP clade</taxon>
        <taxon>Oryzoideae</taxon>
        <taxon>Oryzeae</taxon>
        <taxon>Oryzinae</taxon>
        <taxon>Leersia</taxon>
    </lineage>
</organism>
<evidence type="ECO:0000256" key="4">
    <source>
        <dbReference type="ARBA" id="ARBA00023242"/>
    </source>
</evidence>
<dbReference type="Pfam" id="PF02365">
    <property type="entry name" value="NAM"/>
    <property type="match status" value="1"/>
</dbReference>
<proteinExistence type="predicted"/>
<evidence type="ECO:0000256" key="2">
    <source>
        <dbReference type="ARBA" id="ARBA00023125"/>
    </source>
</evidence>
<dbReference type="GO" id="GO:0003677">
    <property type="term" value="F:DNA binding"/>
    <property type="evidence" value="ECO:0007669"/>
    <property type="project" value="UniProtKB-KW"/>
</dbReference>
<name>A0A0D9XNW6_9ORYZ</name>
<evidence type="ECO:0000313" key="6">
    <source>
        <dbReference type="EnsemblPlants" id="LPERR11G02100.1"/>
    </source>
</evidence>
<evidence type="ECO:0000259" key="5">
    <source>
        <dbReference type="PROSITE" id="PS51005"/>
    </source>
</evidence>
<dbReference type="GO" id="GO:0006355">
    <property type="term" value="P:regulation of DNA-templated transcription"/>
    <property type="evidence" value="ECO:0007669"/>
    <property type="project" value="InterPro"/>
</dbReference>
<evidence type="ECO:0000256" key="1">
    <source>
        <dbReference type="ARBA" id="ARBA00023015"/>
    </source>
</evidence>
<keyword evidence="7" id="KW-1185">Reference proteome</keyword>
<dbReference type="EnsemblPlants" id="LPERR11G02100.1">
    <property type="protein sequence ID" value="LPERR11G02100.1"/>
    <property type="gene ID" value="LPERR11G02100"/>
</dbReference>
<reference evidence="6" key="3">
    <citation type="submission" date="2015-04" db="UniProtKB">
        <authorList>
            <consortium name="EnsemblPlants"/>
        </authorList>
    </citation>
    <scope>IDENTIFICATION</scope>
</reference>
<keyword evidence="4" id="KW-0539">Nucleus</keyword>
<dbReference type="Gramene" id="LPERR11G02100.1">
    <property type="protein sequence ID" value="LPERR11G02100.1"/>
    <property type="gene ID" value="LPERR11G02100"/>
</dbReference>
<sequence length="127" mass="14673">MSEFVFDRVTPSLIHHADLYGGEPNDLAGMFAPVVRCENGDRFFFTSCKRQNGSERKAGDGTWVWLNNMEVKNEEGVKVGEMQSFRFMKYGRYTEWVMEEHPCAVQQAKATDEEPVICRMYMSPMLD</sequence>
<dbReference type="AlphaFoldDB" id="A0A0D9XNW6"/>
<reference evidence="7" key="2">
    <citation type="submission" date="2013-12" db="EMBL/GenBank/DDBJ databases">
        <authorList>
            <person name="Yu Y."/>
            <person name="Lee S."/>
            <person name="de Baynast K."/>
            <person name="Wissotski M."/>
            <person name="Liu L."/>
            <person name="Talag J."/>
            <person name="Goicoechea J."/>
            <person name="Angelova A."/>
            <person name="Jetty R."/>
            <person name="Kudrna D."/>
            <person name="Golser W."/>
            <person name="Rivera L."/>
            <person name="Zhang J."/>
            <person name="Wing R."/>
        </authorList>
    </citation>
    <scope>NUCLEOTIDE SEQUENCE</scope>
</reference>
<dbReference type="Gene3D" id="2.170.150.80">
    <property type="entry name" value="NAC domain"/>
    <property type="match status" value="1"/>
</dbReference>
<dbReference type="InterPro" id="IPR036093">
    <property type="entry name" value="NAC_dom_sf"/>
</dbReference>
<reference evidence="6 7" key="1">
    <citation type="submission" date="2012-08" db="EMBL/GenBank/DDBJ databases">
        <title>Oryza genome evolution.</title>
        <authorList>
            <person name="Wing R.A."/>
        </authorList>
    </citation>
    <scope>NUCLEOTIDE SEQUENCE</scope>
</reference>
<dbReference type="PROSITE" id="PS51005">
    <property type="entry name" value="NAC"/>
    <property type="match status" value="1"/>
</dbReference>